<reference evidence="1" key="2">
    <citation type="submission" date="2020-09" db="EMBL/GenBank/DDBJ databases">
        <authorList>
            <person name="Sun Q."/>
            <person name="Kim S."/>
        </authorList>
    </citation>
    <scope>NUCLEOTIDE SEQUENCE</scope>
    <source>
        <strain evidence="1">KCTC 22169</strain>
    </source>
</reference>
<dbReference type="EMBL" id="BMXR01000004">
    <property type="protein sequence ID" value="GGX53128.1"/>
    <property type="molecule type" value="Genomic_DNA"/>
</dbReference>
<dbReference type="SUPFAM" id="SSF56112">
    <property type="entry name" value="Protein kinase-like (PK-like)"/>
    <property type="match status" value="1"/>
</dbReference>
<dbReference type="RefSeq" id="WP_189608462.1">
    <property type="nucleotide sequence ID" value="NZ_BMXR01000004.1"/>
</dbReference>
<proteinExistence type="predicted"/>
<dbReference type="InterPro" id="IPR011009">
    <property type="entry name" value="Kinase-like_dom_sf"/>
</dbReference>
<evidence type="ECO:0000313" key="1">
    <source>
        <dbReference type="EMBL" id="GGX53128.1"/>
    </source>
</evidence>
<gene>
    <name evidence="1" type="ORF">GCM10007392_20780</name>
</gene>
<protein>
    <recommendedName>
        <fullName evidence="3">Aminoglycoside phosphotransferase family enzyme</fullName>
    </recommendedName>
</protein>
<dbReference type="Proteomes" id="UP000626148">
    <property type="component" value="Unassembled WGS sequence"/>
</dbReference>
<sequence length="347" mass="40501">MRGRTDNSLFEGVFPSLAEKVRFLSTPGHYPGYPSRVQVVQTHMSYVFLTSRDVYKLKKPVHNHYFDFRTLDARRRNCEAEMQLNRRLAPMTYLGLVSLNRLDSTTLQLGGKGRVAEWLVHMRRLPTEQMLENLIRNRQLTPDRIDLLGRVLVDFYRRAAPVDITPEDYRFRYQGYVETNIQDLRDPLFDLPGHRLDGLAGRLQRYLSLRGLYGLEPRAGRVVEAHGDLRPEHICYTHPPAIIDCLEFSRELRSLDPVEELSFLAIECERLQAGLVGERLLQLYGRLTEDMVPDSLIYFYKAYRCLLRAKLSARHLLDDGVKKPEHWLERTGDYLERAEHYAAQLEL</sequence>
<evidence type="ECO:0008006" key="3">
    <source>
        <dbReference type="Google" id="ProtNLM"/>
    </source>
</evidence>
<accession>A0A918NAG2</accession>
<organism evidence="1 2">
    <name type="scientific">Saccharospirillum salsuginis</name>
    <dbReference type="NCBI Taxonomy" id="418750"/>
    <lineage>
        <taxon>Bacteria</taxon>
        <taxon>Pseudomonadati</taxon>
        <taxon>Pseudomonadota</taxon>
        <taxon>Gammaproteobacteria</taxon>
        <taxon>Oceanospirillales</taxon>
        <taxon>Saccharospirillaceae</taxon>
        <taxon>Saccharospirillum</taxon>
    </lineage>
</organism>
<keyword evidence="2" id="KW-1185">Reference proteome</keyword>
<dbReference type="AlphaFoldDB" id="A0A918NAG2"/>
<name>A0A918NAG2_9GAMM</name>
<evidence type="ECO:0000313" key="2">
    <source>
        <dbReference type="Proteomes" id="UP000626148"/>
    </source>
</evidence>
<reference evidence="1" key="1">
    <citation type="journal article" date="2014" name="Int. J. Syst. Evol. Microbiol.">
        <title>Complete genome sequence of Corynebacterium casei LMG S-19264T (=DSM 44701T), isolated from a smear-ripened cheese.</title>
        <authorList>
            <consortium name="US DOE Joint Genome Institute (JGI-PGF)"/>
            <person name="Walter F."/>
            <person name="Albersmeier A."/>
            <person name="Kalinowski J."/>
            <person name="Ruckert C."/>
        </authorList>
    </citation>
    <scope>NUCLEOTIDE SEQUENCE</scope>
    <source>
        <strain evidence="1">KCTC 22169</strain>
    </source>
</reference>
<comment type="caution">
    <text evidence="1">The sequence shown here is derived from an EMBL/GenBank/DDBJ whole genome shotgun (WGS) entry which is preliminary data.</text>
</comment>